<dbReference type="PANTHER" id="PTHR10972:SF148">
    <property type="entry name" value="OXYSTEROL-BINDING PROTEIN 9"/>
    <property type="match status" value="1"/>
</dbReference>
<dbReference type="SUPFAM" id="SSF144000">
    <property type="entry name" value="Oxysterol-binding protein-like"/>
    <property type="match status" value="1"/>
</dbReference>
<dbReference type="PANTHER" id="PTHR10972">
    <property type="entry name" value="OXYSTEROL-BINDING PROTEIN-RELATED"/>
    <property type="match status" value="1"/>
</dbReference>
<dbReference type="InterPro" id="IPR037239">
    <property type="entry name" value="OSBP_sf"/>
</dbReference>
<dbReference type="AlphaFoldDB" id="A0A0H5QIM2"/>
<proteinExistence type="predicted"/>
<protein>
    <submittedName>
        <fullName evidence="1">Uncharacterized protein</fullName>
    </submittedName>
</protein>
<dbReference type="EMBL" id="HACM01001488">
    <property type="protein sequence ID" value="CRZ01930.1"/>
    <property type="molecule type" value="Transcribed_RNA"/>
</dbReference>
<dbReference type="GO" id="GO:0032934">
    <property type="term" value="F:sterol binding"/>
    <property type="evidence" value="ECO:0007669"/>
    <property type="project" value="TreeGrafter"/>
</dbReference>
<evidence type="ECO:0000313" key="1">
    <source>
        <dbReference type="EMBL" id="CRZ01930.1"/>
    </source>
</evidence>
<reference evidence="1" key="1">
    <citation type="submission" date="2015-04" db="EMBL/GenBank/DDBJ databases">
        <title>The genome sequence of the plant pathogenic Rhizarian Plasmodiophora brassicae reveals insights in its biotrophic life cycle and the origin of chitin synthesis.</title>
        <authorList>
            <person name="Schwelm A."/>
            <person name="Fogelqvist J."/>
            <person name="Knaust A."/>
            <person name="Julke S."/>
            <person name="Lilja T."/>
            <person name="Dhandapani V."/>
            <person name="Bonilla-Rosso G."/>
            <person name="Karlsson M."/>
            <person name="Shevchenko A."/>
            <person name="Choi S.R."/>
            <person name="Kim H.G."/>
            <person name="Park J.Y."/>
            <person name="Lim Y.P."/>
            <person name="Ludwig-Muller J."/>
            <person name="Dixelius C."/>
        </authorList>
    </citation>
    <scope>NUCLEOTIDE SEQUENCE</scope>
    <source>
        <tissue evidence="1">Potato root galls</tissue>
    </source>
</reference>
<dbReference type="InterPro" id="IPR000648">
    <property type="entry name" value="Oxysterol-bd"/>
</dbReference>
<organism evidence="1">
    <name type="scientific">Spongospora subterranea</name>
    <dbReference type="NCBI Taxonomy" id="70186"/>
    <lineage>
        <taxon>Eukaryota</taxon>
        <taxon>Sar</taxon>
        <taxon>Rhizaria</taxon>
        <taxon>Endomyxa</taxon>
        <taxon>Phytomyxea</taxon>
        <taxon>Plasmodiophorida</taxon>
        <taxon>Plasmodiophoridae</taxon>
        <taxon>Spongospora</taxon>
    </lineage>
</organism>
<dbReference type="GO" id="GO:0016020">
    <property type="term" value="C:membrane"/>
    <property type="evidence" value="ECO:0007669"/>
    <property type="project" value="TreeGrafter"/>
</dbReference>
<dbReference type="GO" id="GO:0005829">
    <property type="term" value="C:cytosol"/>
    <property type="evidence" value="ECO:0007669"/>
    <property type="project" value="TreeGrafter"/>
</dbReference>
<accession>A0A0H5QIM2</accession>
<dbReference type="Pfam" id="PF01237">
    <property type="entry name" value="Oxysterol_BP"/>
    <property type="match status" value="1"/>
</dbReference>
<name>A0A0H5QIM2_9EUKA</name>
<sequence>MTIRDEQNNISCEVVFHPDGVGYLKSWFVSSPSPSDTFRGDIIKDGNKVDQIDGSWIGEIRSNGVVLYDVRQKLDASTVPAENPIPSDSRFREDLKALSEGKFDLAQAKKVELEELQRSDRALRRQGYEQRESASSDL</sequence>